<dbReference type="InterPro" id="IPR024185">
    <property type="entry name" value="FTHF_cligase-like_sf"/>
</dbReference>
<reference evidence="6 7" key="1">
    <citation type="submission" date="2018-07" db="EMBL/GenBank/DDBJ databases">
        <title>Genome sequences of six Lactobacillus spp. isolated from bumble bee guts.</title>
        <authorList>
            <person name="Motta E.V.S."/>
            <person name="Moran N.A."/>
        </authorList>
    </citation>
    <scope>NUCLEOTIDE SEQUENCE [LARGE SCALE GENOMIC DNA]</scope>
    <source>
        <strain evidence="6 7">BI-1.1</strain>
    </source>
</reference>
<comment type="cofactor">
    <cofactor evidence="5">
        <name>Mg(2+)</name>
        <dbReference type="ChEBI" id="CHEBI:18420"/>
    </cofactor>
</comment>
<comment type="caution">
    <text evidence="6">The sequence shown here is derived from an EMBL/GenBank/DDBJ whole genome shotgun (WGS) entry which is preliminary data.</text>
</comment>
<evidence type="ECO:0000256" key="2">
    <source>
        <dbReference type="ARBA" id="ARBA00022741"/>
    </source>
</evidence>
<dbReference type="GO" id="GO:0005524">
    <property type="term" value="F:ATP binding"/>
    <property type="evidence" value="ECO:0007669"/>
    <property type="project" value="UniProtKB-KW"/>
</dbReference>
<name>A0A417ZEA2_9LACO</name>
<keyword evidence="6" id="KW-0436">Ligase</keyword>
<evidence type="ECO:0000313" key="7">
    <source>
        <dbReference type="Proteomes" id="UP000284109"/>
    </source>
</evidence>
<dbReference type="GO" id="GO:0009396">
    <property type="term" value="P:folic acid-containing compound biosynthetic process"/>
    <property type="evidence" value="ECO:0007669"/>
    <property type="project" value="TreeGrafter"/>
</dbReference>
<sequence>MGNKNEFRKQQLIKLKNWWKQNQVVPATLYQNLFAAPYFQTAQTIAITISMATELPTQPIIQRALQLGKSIYIPKTYSNYSMDFFNLQAQKSISRTAFGVWEPEEIDPLNSVGADLTIVPALAVALDTKQRIGFGAGYYDRYLAQHPQTQSVVLALPPIVFQHADWEIDVLDYPVNHVITESRLI</sequence>
<dbReference type="PANTHER" id="PTHR23407">
    <property type="entry name" value="ATPASE INHIBITOR/5-FORMYLTETRAHYDROFOLATE CYCLO-LIGASE"/>
    <property type="match status" value="1"/>
</dbReference>
<feature type="binding site" evidence="4">
    <location>
        <position position="54"/>
    </location>
    <ligand>
        <name>substrate</name>
    </ligand>
</feature>
<keyword evidence="2 4" id="KW-0547">Nucleotide-binding</keyword>
<dbReference type="InterPro" id="IPR037171">
    <property type="entry name" value="NagB/RpiA_transferase-like"/>
</dbReference>
<protein>
    <recommendedName>
        <fullName evidence="5">5-formyltetrahydrofolate cyclo-ligase</fullName>
        <ecNumber evidence="5">6.3.3.2</ecNumber>
    </recommendedName>
</protein>
<dbReference type="Pfam" id="PF01812">
    <property type="entry name" value="5-FTHF_cyc-lig"/>
    <property type="match status" value="1"/>
</dbReference>
<keyword evidence="3 4" id="KW-0067">ATP-binding</keyword>
<dbReference type="SUPFAM" id="SSF100950">
    <property type="entry name" value="NagB/RpiA/CoA transferase-like"/>
    <property type="match status" value="1"/>
</dbReference>
<dbReference type="InterPro" id="IPR002698">
    <property type="entry name" value="FTHF_cligase"/>
</dbReference>
<dbReference type="OrthoDB" id="9801938at2"/>
<keyword evidence="5" id="KW-0460">Magnesium</keyword>
<dbReference type="RefSeq" id="WP_118901140.1">
    <property type="nucleotide sequence ID" value="NZ_QOCR01000004.1"/>
</dbReference>
<evidence type="ECO:0000256" key="4">
    <source>
        <dbReference type="PIRSR" id="PIRSR006806-1"/>
    </source>
</evidence>
<gene>
    <name evidence="6" type="ORF">DS831_05445</name>
</gene>
<dbReference type="EMBL" id="QOCR01000004">
    <property type="protein sequence ID" value="RHW49610.1"/>
    <property type="molecule type" value="Genomic_DNA"/>
</dbReference>
<accession>A0A417ZEA2</accession>
<keyword evidence="7" id="KW-1185">Reference proteome</keyword>
<dbReference type="Gene3D" id="3.40.50.10420">
    <property type="entry name" value="NagB/RpiA/CoA transferase-like"/>
    <property type="match status" value="1"/>
</dbReference>
<dbReference type="GO" id="GO:0046872">
    <property type="term" value="F:metal ion binding"/>
    <property type="evidence" value="ECO:0007669"/>
    <property type="project" value="UniProtKB-KW"/>
</dbReference>
<feature type="binding site" evidence="4">
    <location>
        <begin position="4"/>
        <end position="8"/>
    </location>
    <ligand>
        <name>ATP</name>
        <dbReference type="ChEBI" id="CHEBI:30616"/>
    </ligand>
</feature>
<evidence type="ECO:0000313" key="6">
    <source>
        <dbReference type="EMBL" id="RHW49610.1"/>
    </source>
</evidence>
<dbReference type="GO" id="GO:0035999">
    <property type="term" value="P:tetrahydrofolate interconversion"/>
    <property type="evidence" value="ECO:0007669"/>
    <property type="project" value="TreeGrafter"/>
</dbReference>
<dbReference type="PIRSF" id="PIRSF006806">
    <property type="entry name" value="FTHF_cligase"/>
    <property type="match status" value="1"/>
</dbReference>
<dbReference type="AlphaFoldDB" id="A0A417ZEA2"/>
<organism evidence="6 7">
    <name type="scientific">Bombilactobacillus bombi</name>
    <dbReference type="NCBI Taxonomy" id="1303590"/>
    <lineage>
        <taxon>Bacteria</taxon>
        <taxon>Bacillati</taxon>
        <taxon>Bacillota</taxon>
        <taxon>Bacilli</taxon>
        <taxon>Lactobacillales</taxon>
        <taxon>Lactobacillaceae</taxon>
        <taxon>Bombilactobacillus</taxon>
    </lineage>
</organism>
<feature type="binding site" evidence="4">
    <location>
        <position position="49"/>
    </location>
    <ligand>
        <name>substrate</name>
    </ligand>
</feature>
<keyword evidence="5" id="KW-0479">Metal-binding</keyword>
<proteinExistence type="inferred from homology"/>
<dbReference type="EC" id="6.3.3.2" evidence="5"/>
<comment type="catalytic activity">
    <reaction evidence="5">
        <text>(6S)-5-formyl-5,6,7,8-tetrahydrofolate + ATP = (6R)-5,10-methenyltetrahydrofolate + ADP + phosphate</text>
        <dbReference type="Rhea" id="RHEA:10488"/>
        <dbReference type="ChEBI" id="CHEBI:30616"/>
        <dbReference type="ChEBI" id="CHEBI:43474"/>
        <dbReference type="ChEBI" id="CHEBI:57455"/>
        <dbReference type="ChEBI" id="CHEBI:57457"/>
        <dbReference type="ChEBI" id="CHEBI:456216"/>
        <dbReference type="EC" id="6.3.3.2"/>
    </reaction>
</comment>
<comment type="similarity">
    <text evidence="1 5">Belongs to the 5-formyltetrahydrofolate cyclo-ligase family.</text>
</comment>
<evidence type="ECO:0000256" key="5">
    <source>
        <dbReference type="RuleBase" id="RU361279"/>
    </source>
</evidence>
<dbReference type="GO" id="GO:0030272">
    <property type="term" value="F:5-formyltetrahydrofolate cyclo-ligase activity"/>
    <property type="evidence" value="ECO:0007669"/>
    <property type="project" value="UniProtKB-EC"/>
</dbReference>
<dbReference type="NCBIfam" id="TIGR02727">
    <property type="entry name" value="MTHFS_bact"/>
    <property type="match status" value="1"/>
</dbReference>
<evidence type="ECO:0000256" key="3">
    <source>
        <dbReference type="ARBA" id="ARBA00022840"/>
    </source>
</evidence>
<dbReference type="PANTHER" id="PTHR23407:SF1">
    <property type="entry name" value="5-FORMYLTETRAHYDROFOLATE CYCLO-LIGASE"/>
    <property type="match status" value="1"/>
</dbReference>
<feature type="binding site" evidence="4">
    <location>
        <begin position="131"/>
        <end position="139"/>
    </location>
    <ligand>
        <name>ATP</name>
        <dbReference type="ChEBI" id="CHEBI:30616"/>
    </ligand>
</feature>
<dbReference type="Proteomes" id="UP000284109">
    <property type="component" value="Unassembled WGS sequence"/>
</dbReference>
<evidence type="ECO:0000256" key="1">
    <source>
        <dbReference type="ARBA" id="ARBA00010638"/>
    </source>
</evidence>